<dbReference type="AlphaFoldDB" id="A0A392TGZ0"/>
<keyword evidence="2" id="KW-1185">Reference proteome</keyword>
<sequence>YLKPLPLGNLPRPVKLDAIVQEEAEVEGERTTDLVAASREADHEVFLLSKEG</sequence>
<organism evidence="1 2">
    <name type="scientific">Trifolium medium</name>
    <dbReference type="NCBI Taxonomy" id="97028"/>
    <lineage>
        <taxon>Eukaryota</taxon>
        <taxon>Viridiplantae</taxon>
        <taxon>Streptophyta</taxon>
        <taxon>Embryophyta</taxon>
        <taxon>Tracheophyta</taxon>
        <taxon>Spermatophyta</taxon>
        <taxon>Magnoliopsida</taxon>
        <taxon>eudicotyledons</taxon>
        <taxon>Gunneridae</taxon>
        <taxon>Pentapetalae</taxon>
        <taxon>rosids</taxon>
        <taxon>fabids</taxon>
        <taxon>Fabales</taxon>
        <taxon>Fabaceae</taxon>
        <taxon>Papilionoideae</taxon>
        <taxon>50 kb inversion clade</taxon>
        <taxon>NPAAA clade</taxon>
        <taxon>Hologalegina</taxon>
        <taxon>IRL clade</taxon>
        <taxon>Trifolieae</taxon>
        <taxon>Trifolium</taxon>
    </lineage>
</organism>
<dbReference type="EMBL" id="LXQA010562344">
    <property type="protein sequence ID" value="MCI59376.1"/>
    <property type="molecule type" value="Genomic_DNA"/>
</dbReference>
<feature type="non-terminal residue" evidence="1">
    <location>
        <position position="1"/>
    </location>
</feature>
<accession>A0A392TGZ0</accession>
<evidence type="ECO:0000313" key="1">
    <source>
        <dbReference type="EMBL" id="MCI59376.1"/>
    </source>
</evidence>
<evidence type="ECO:0000313" key="2">
    <source>
        <dbReference type="Proteomes" id="UP000265520"/>
    </source>
</evidence>
<protein>
    <submittedName>
        <fullName evidence="1">Uncharacterized protein</fullName>
    </submittedName>
</protein>
<name>A0A392TGZ0_9FABA</name>
<comment type="caution">
    <text evidence="1">The sequence shown here is derived from an EMBL/GenBank/DDBJ whole genome shotgun (WGS) entry which is preliminary data.</text>
</comment>
<proteinExistence type="predicted"/>
<dbReference type="Proteomes" id="UP000265520">
    <property type="component" value="Unassembled WGS sequence"/>
</dbReference>
<reference evidence="1 2" key="1">
    <citation type="journal article" date="2018" name="Front. Plant Sci.">
        <title>Red Clover (Trifolium pratense) and Zigzag Clover (T. medium) - A Picture of Genomic Similarities and Differences.</title>
        <authorList>
            <person name="Dluhosova J."/>
            <person name="Istvanek J."/>
            <person name="Nedelnik J."/>
            <person name="Repkova J."/>
        </authorList>
    </citation>
    <scope>NUCLEOTIDE SEQUENCE [LARGE SCALE GENOMIC DNA]</scope>
    <source>
        <strain evidence="2">cv. 10/8</strain>
        <tissue evidence="1">Leaf</tissue>
    </source>
</reference>